<evidence type="ECO:0000313" key="2">
    <source>
        <dbReference type="Proteomes" id="UP000294856"/>
    </source>
</evidence>
<evidence type="ECO:0000313" key="1">
    <source>
        <dbReference type="EMBL" id="TCJ90008.1"/>
    </source>
</evidence>
<dbReference type="AlphaFoldDB" id="A0A4R1FDV1"/>
<reference evidence="1 2" key="1">
    <citation type="submission" date="2019-03" db="EMBL/GenBank/DDBJ databases">
        <title>Genomic Encyclopedia of Type Strains, Phase IV (KMG-IV): sequencing the most valuable type-strain genomes for metagenomic binning, comparative biology and taxonomic classification.</title>
        <authorList>
            <person name="Goeker M."/>
        </authorList>
    </citation>
    <scope>NUCLEOTIDE SEQUENCE [LARGE SCALE GENOMIC DNA]</scope>
    <source>
        <strain evidence="1 2">DSM 44684</strain>
    </source>
</reference>
<name>A0A4R1FDV1_9NOCA</name>
<dbReference type="EMBL" id="SMFR01000008">
    <property type="protein sequence ID" value="TCJ90008.1"/>
    <property type="molecule type" value="Genomic_DNA"/>
</dbReference>
<protein>
    <submittedName>
        <fullName evidence="1">Uncharacterized protein</fullName>
    </submittedName>
</protein>
<dbReference type="Proteomes" id="UP000294856">
    <property type="component" value="Unassembled WGS sequence"/>
</dbReference>
<keyword evidence="2" id="KW-1185">Reference proteome</keyword>
<sequence>MTDPITASTDKLREWLITGGDLAEGRHQRAAVELLDFVGLLDRRDLRAHITTRLVTDRDDRHHLIARVDWTALAAADIGPLGGAQRRLLDVALSLGGGIRVDLRSVVRGELGDAHARAILAAVTRALGLADDVQISDTPAYLERKRERDEQHAEFLGETGSAARA</sequence>
<dbReference type="OrthoDB" id="10011761at2"/>
<proteinExistence type="predicted"/>
<dbReference type="STRING" id="1210063.GCA_001612665_05729"/>
<dbReference type="RefSeq" id="WP_067458112.1">
    <property type="nucleotide sequence ID" value="NZ_SMFR01000008.1"/>
</dbReference>
<organism evidence="1 2">
    <name type="scientific">Nocardia alba</name>
    <dbReference type="NCBI Taxonomy" id="225051"/>
    <lineage>
        <taxon>Bacteria</taxon>
        <taxon>Bacillati</taxon>
        <taxon>Actinomycetota</taxon>
        <taxon>Actinomycetes</taxon>
        <taxon>Mycobacteriales</taxon>
        <taxon>Nocardiaceae</taxon>
        <taxon>Nocardia</taxon>
    </lineage>
</organism>
<gene>
    <name evidence="1" type="ORF">DFR71_6301</name>
</gene>
<comment type="caution">
    <text evidence="1">The sequence shown here is derived from an EMBL/GenBank/DDBJ whole genome shotgun (WGS) entry which is preliminary data.</text>
</comment>
<accession>A0A4R1FDV1</accession>